<dbReference type="STRING" id="237258.SAMN04489756_102146"/>
<dbReference type="RefSeq" id="WP_069796530.1">
    <property type="nucleotide sequence ID" value="NZ_CP034157.1"/>
</dbReference>
<dbReference type="Proteomes" id="UP000095601">
    <property type="component" value="Unassembled WGS sequence"/>
</dbReference>
<gene>
    <name evidence="1" type="ORF">BHF72_1073</name>
</gene>
<reference evidence="1 2" key="1">
    <citation type="submission" date="2016-09" db="EMBL/GenBank/DDBJ databases">
        <authorList>
            <person name="Capua I."/>
            <person name="De Benedictis P."/>
            <person name="Joannis T."/>
            <person name="Lombin L.H."/>
            <person name="Cattoli G."/>
        </authorList>
    </citation>
    <scope>NUCLEOTIDE SEQUENCE [LARGE SCALE GENOMIC DNA]</scope>
    <source>
        <strain evidence="1 2">NRS-1</strain>
    </source>
</reference>
<comment type="caution">
    <text evidence="1">The sequence shown here is derived from an EMBL/GenBank/DDBJ whole genome shotgun (WGS) entry which is preliminary data.</text>
</comment>
<dbReference type="AlphaFoldDB" id="A0A1E5UHI8"/>
<dbReference type="EMBL" id="MKGI01000005">
    <property type="protein sequence ID" value="OEL12319.1"/>
    <property type="molecule type" value="Genomic_DNA"/>
</dbReference>
<dbReference type="OrthoDB" id="1524637at2"/>
<evidence type="ECO:0000313" key="2">
    <source>
        <dbReference type="Proteomes" id="UP000095601"/>
    </source>
</evidence>
<proteinExistence type="predicted"/>
<name>A0A1E5UHI8_9FLAO</name>
<keyword evidence="2" id="KW-1185">Reference proteome</keyword>
<accession>A0A1E5UHI8</accession>
<sequence length="100" mass="11586">MKLLMITAIREFEKNVKDILNHSGVKSFSYHYVKGYKNESDGSSENWFGASHTEIDSVLFAVFIDENFNEEVYRKVEFFNGKQKSLSKIHVATMNIEKSI</sequence>
<organism evidence="1 2">
    <name type="scientific">Cloacibacterium normanense</name>
    <dbReference type="NCBI Taxonomy" id="237258"/>
    <lineage>
        <taxon>Bacteria</taxon>
        <taxon>Pseudomonadati</taxon>
        <taxon>Bacteroidota</taxon>
        <taxon>Flavobacteriia</taxon>
        <taxon>Flavobacteriales</taxon>
        <taxon>Weeksellaceae</taxon>
    </lineage>
</organism>
<protein>
    <recommendedName>
        <fullName evidence="3">Nitrogen regulatory protein P-II</fullName>
    </recommendedName>
</protein>
<dbReference type="KEGG" id="cnr:EB819_05995"/>
<evidence type="ECO:0008006" key="3">
    <source>
        <dbReference type="Google" id="ProtNLM"/>
    </source>
</evidence>
<evidence type="ECO:0000313" key="1">
    <source>
        <dbReference type="EMBL" id="OEL12319.1"/>
    </source>
</evidence>